<dbReference type="EMBL" id="JAOQKI010000019">
    <property type="protein sequence ID" value="MCU6717833.1"/>
    <property type="molecule type" value="Genomic_DNA"/>
</dbReference>
<keyword evidence="1" id="KW-0472">Membrane</keyword>
<evidence type="ECO:0000256" key="1">
    <source>
        <dbReference type="SAM" id="Phobius"/>
    </source>
</evidence>
<feature type="transmembrane region" description="Helical" evidence="1">
    <location>
        <begin position="121"/>
        <end position="147"/>
    </location>
</feature>
<evidence type="ECO:0000313" key="3">
    <source>
        <dbReference type="EMBL" id="MCU6717833.1"/>
    </source>
</evidence>
<reference evidence="2" key="2">
    <citation type="submission" date="2021-10" db="EMBL/GenBank/DDBJ databases">
        <title>Anaerobic single-cell dispensing facilitates the cultivation of human gut bacteria.</title>
        <authorList>
            <person name="Afrizal A."/>
        </authorList>
    </citation>
    <scope>NUCLEOTIDE SEQUENCE</scope>
    <source>
        <strain evidence="2">CLA-AA-H204</strain>
    </source>
</reference>
<dbReference type="Proteomes" id="UP001209666">
    <property type="component" value="Unassembled WGS sequence"/>
</dbReference>
<feature type="transmembrane region" description="Helical" evidence="1">
    <location>
        <begin position="162"/>
        <end position="188"/>
    </location>
</feature>
<evidence type="ECO:0000313" key="2">
    <source>
        <dbReference type="EMBL" id="MCC2241873.1"/>
    </source>
</evidence>
<reference evidence="3" key="3">
    <citation type="submission" date="2022-09" db="EMBL/GenBank/DDBJ databases">
        <authorList>
            <person name="Hitch T.C.A."/>
        </authorList>
    </citation>
    <scope>NUCLEOTIDE SEQUENCE</scope>
    <source>
        <strain evidence="3">Sanger_19</strain>
    </source>
</reference>
<organism evidence="2 4">
    <name type="scientific">Roseburia amylophila</name>
    <dbReference type="NCBI Taxonomy" id="2981794"/>
    <lineage>
        <taxon>Bacteria</taxon>
        <taxon>Bacillati</taxon>
        <taxon>Bacillota</taxon>
        <taxon>Clostridia</taxon>
        <taxon>Lachnospirales</taxon>
        <taxon>Lachnospiraceae</taxon>
        <taxon>Roseburia</taxon>
    </lineage>
</organism>
<keyword evidence="5" id="KW-1185">Reference proteome</keyword>
<reference evidence="3 5" key="1">
    <citation type="journal article" date="2021" name="ISME Commun">
        <title>Automated analysis of genomic sequences facilitates high-throughput and comprehensive description of bacteria.</title>
        <authorList>
            <person name="Hitch T.C.A."/>
        </authorList>
    </citation>
    <scope>NUCLEOTIDE SEQUENCE [LARGE SCALE GENOMIC DNA]</scope>
    <source>
        <strain evidence="3 5">Sanger_19</strain>
    </source>
</reference>
<feature type="transmembrane region" description="Helical" evidence="1">
    <location>
        <begin position="7"/>
        <end position="28"/>
    </location>
</feature>
<dbReference type="Gene3D" id="1.10.1760.20">
    <property type="match status" value="1"/>
</dbReference>
<gene>
    <name evidence="2" type="ORF">LKD47_06100</name>
    <name evidence="3" type="ORF">OCV43_11210</name>
</gene>
<comment type="caution">
    <text evidence="2">The sequence shown here is derived from an EMBL/GenBank/DDBJ whole genome shotgun (WGS) entry which is preliminary data.</text>
</comment>
<keyword evidence="1" id="KW-1133">Transmembrane helix</keyword>
<dbReference type="Pfam" id="PF12822">
    <property type="entry name" value="ECF_trnsprt"/>
    <property type="match status" value="1"/>
</dbReference>
<proteinExistence type="predicted"/>
<sequence length="198" mass="21117">MNRSSRTVKLVEMALLVAIILILAFTPLGYIKTLGLEITLIVVPVTIGAIILGPLGGAVLGAVFGITSFIQCFGMSPFGAVLLGINPFGTFVVCVVSRILMGWLTGLIYKGLSKFPKMKNWKILIANLAGPILNTFFFMSTLVIFFFSSDYIQSLAGGLNPFRFVIAFVGVNGLVEAAACFVVGSAITKALQVAMKNK</sequence>
<dbReference type="InterPro" id="IPR024529">
    <property type="entry name" value="ECF_trnsprt_substrate-spec"/>
</dbReference>
<dbReference type="RefSeq" id="WP_117699203.1">
    <property type="nucleotide sequence ID" value="NZ_JAJEQW010000005.1"/>
</dbReference>
<feature type="transmembrane region" description="Helical" evidence="1">
    <location>
        <begin position="34"/>
        <end position="52"/>
    </location>
</feature>
<evidence type="ECO:0000313" key="4">
    <source>
        <dbReference type="Proteomes" id="UP001198893"/>
    </source>
</evidence>
<dbReference type="Proteomes" id="UP001198893">
    <property type="component" value="Unassembled WGS sequence"/>
</dbReference>
<feature type="transmembrane region" description="Helical" evidence="1">
    <location>
        <begin position="88"/>
        <end position="109"/>
    </location>
</feature>
<dbReference type="AlphaFoldDB" id="A0AAW4WDB0"/>
<dbReference type="GO" id="GO:0022857">
    <property type="term" value="F:transmembrane transporter activity"/>
    <property type="evidence" value="ECO:0007669"/>
    <property type="project" value="InterPro"/>
</dbReference>
<accession>A0AAW4WDB0</accession>
<evidence type="ECO:0000313" key="5">
    <source>
        <dbReference type="Proteomes" id="UP001209666"/>
    </source>
</evidence>
<protein>
    <submittedName>
        <fullName evidence="2">ECF transporter S component</fullName>
    </submittedName>
</protein>
<name>A0AAW4WDB0_9FIRM</name>
<dbReference type="EMBL" id="JAJEQW010000005">
    <property type="protein sequence ID" value="MCC2241873.1"/>
    <property type="molecule type" value="Genomic_DNA"/>
</dbReference>
<keyword evidence="1" id="KW-0812">Transmembrane</keyword>